<protein>
    <submittedName>
        <fullName evidence="2">Uncharacterized protein</fullName>
    </submittedName>
</protein>
<keyword evidence="1" id="KW-0472">Membrane</keyword>
<dbReference type="Proteomes" id="UP001418222">
    <property type="component" value="Unassembled WGS sequence"/>
</dbReference>
<keyword evidence="1" id="KW-1133">Transmembrane helix</keyword>
<dbReference type="EMBL" id="JBBWWQ010000007">
    <property type="protein sequence ID" value="KAK8942329.1"/>
    <property type="molecule type" value="Genomic_DNA"/>
</dbReference>
<gene>
    <name evidence="2" type="ORF">KSP39_PZI009320</name>
</gene>
<reference evidence="2 3" key="1">
    <citation type="journal article" date="2022" name="Nat. Plants">
        <title>Genomes of leafy and leafless Platanthera orchids illuminate the evolution of mycoheterotrophy.</title>
        <authorList>
            <person name="Li M.H."/>
            <person name="Liu K.W."/>
            <person name="Li Z."/>
            <person name="Lu H.C."/>
            <person name="Ye Q.L."/>
            <person name="Zhang D."/>
            <person name="Wang J.Y."/>
            <person name="Li Y.F."/>
            <person name="Zhong Z.M."/>
            <person name="Liu X."/>
            <person name="Yu X."/>
            <person name="Liu D.K."/>
            <person name="Tu X.D."/>
            <person name="Liu B."/>
            <person name="Hao Y."/>
            <person name="Liao X.Y."/>
            <person name="Jiang Y.T."/>
            <person name="Sun W.H."/>
            <person name="Chen J."/>
            <person name="Chen Y.Q."/>
            <person name="Ai Y."/>
            <person name="Zhai J.W."/>
            <person name="Wu S.S."/>
            <person name="Zhou Z."/>
            <person name="Hsiao Y.Y."/>
            <person name="Wu W.L."/>
            <person name="Chen Y.Y."/>
            <person name="Lin Y.F."/>
            <person name="Hsu J.L."/>
            <person name="Li C.Y."/>
            <person name="Wang Z.W."/>
            <person name="Zhao X."/>
            <person name="Zhong W.Y."/>
            <person name="Ma X.K."/>
            <person name="Ma L."/>
            <person name="Huang J."/>
            <person name="Chen G.Z."/>
            <person name="Huang M.Z."/>
            <person name="Huang L."/>
            <person name="Peng D.H."/>
            <person name="Luo Y.B."/>
            <person name="Zou S.Q."/>
            <person name="Chen S.P."/>
            <person name="Lan S."/>
            <person name="Tsai W.C."/>
            <person name="Van de Peer Y."/>
            <person name="Liu Z.J."/>
        </authorList>
    </citation>
    <scope>NUCLEOTIDE SEQUENCE [LARGE SCALE GENOMIC DNA]</scope>
    <source>
        <strain evidence="2">Lor287</strain>
    </source>
</reference>
<sequence>MRTPMATIAISAPYSASPSSTTTFCISPPGKVAALVIPMATPLIPVIIYWITRSLSPPIKPRYCSTSDSICSVLES</sequence>
<evidence type="ECO:0000256" key="1">
    <source>
        <dbReference type="SAM" id="Phobius"/>
    </source>
</evidence>
<name>A0AAP0G7B1_9ASPA</name>
<evidence type="ECO:0000313" key="2">
    <source>
        <dbReference type="EMBL" id="KAK8942329.1"/>
    </source>
</evidence>
<keyword evidence="3" id="KW-1185">Reference proteome</keyword>
<comment type="caution">
    <text evidence="2">The sequence shown here is derived from an EMBL/GenBank/DDBJ whole genome shotgun (WGS) entry which is preliminary data.</text>
</comment>
<dbReference type="AlphaFoldDB" id="A0AAP0G7B1"/>
<evidence type="ECO:0000313" key="3">
    <source>
        <dbReference type="Proteomes" id="UP001418222"/>
    </source>
</evidence>
<accession>A0AAP0G7B1</accession>
<keyword evidence="1" id="KW-0812">Transmembrane</keyword>
<feature type="transmembrane region" description="Helical" evidence="1">
    <location>
        <begin position="35"/>
        <end position="52"/>
    </location>
</feature>
<organism evidence="2 3">
    <name type="scientific">Platanthera zijinensis</name>
    <dbReference type="NCBI Taxonomy" id="2320716"/>
    <lineage>
        <taxon>Eukaryota</taxon>
        <taxon>Viridiplantae</taxon>
        <taxon>Streptophyta</taxon>
        <taxon>Embryophyta</taxon>
        <taxon>Tracheophyta</taxon>
        <taxon>Spermatophyta</taxon>
        <taxon>Magnoliopsida</taxon>
        <taxon>Liliopsida</taxon>
        <taxon>Asparagales</taxon>
        <taxon>Orchidaceae</taxon>
        <taxon>Orchidoideae</taxon>
        <taxon>Orchideae</taxon>
        <taxon>Orchidinae</taxon>
        <taxon>Platanthera</taxon>
    </lineage>
</organism>
<proteinExistence type="predicted"/>